<dbReference type="AlphaFoldDB" id="V6TSR9"/>
<accession>V6TSR9</accession>
<reference evidence="3" key="1">
    <citation type="submission" date="2012-02" db="EMBL/GenBank/DDBJ databases">
        <title>Genome sequencing of Giardia lamblia Genotypes A2 and B isolates (DH and GS) and comparative analysis with the genomes of Genotypes A1 and E (WB and Pig).</title>
        <authorList>
            <person name="Adam R."/>
            <person name="Dahlstrom E."/>
            <person name="Martens C."/>
            <person name="Bruno D."/>
            <person name="Barbian K."/>
            <person name="Porcella S.F."/>
            <person name="Nash T."/>
        </authorList>
    </citation>
    <scope>NUCLEOTIDE SEQUENCE</scope>
    <source>
        <strain evidence="3">GS</strain>
    </source>
</reference>
<reference evidence="2 3" key="2">
    <citation type="journal article" date="2013" name="Genome Biol. Evol.">
        <title>Genome sequencing of Giardia lamblia genotypes A2 and B isolates (DH and GS) and comparative analysis with the genomes of genotypes A1 and E (WB and Pig).</title>
        <authorList>
            <person name="Adam R.D."/>
            <person name="Dahlstrom E.W."/>
            <person name="Martens C.A."/>
            <person name="Bruno D.P."/>
            <person name="Barbian K.D."/>
            <person name="Ricklefs S.M."/>
            <person name="Hernandez M.M."/>
            <person name="Narla N.P."/>
            <person name="Patel R.B."/>
            <person name="Porcella S.F."/>
            <person name="Nash T.E."/>
        </authorList>
    </citation>
    <scope>NUCLEOTIDE SEQUENCE [LARGE SCALE GENOMIC DNA]</scope>
    <source>
        <strain evidence="2 3">GS</strain>
    </source>
</reference>
<evidence type="ECO:0000313" key="3">
    <source>
        <dbReference type="Proteomes" id="UP000018040"/>
    </source>
</evidence>
<dbReference type="OrthoDB" id="10257618at2759"/>
<evidence type="ECO:0000256" key="1">
    <source>
        <dbReference type="SAM" id="MobiDB-lite"/>
    </source>
</evidence>
<dbReference type="Proteomes" id="UP000018040">
    <property type="component" value="Unassembled WGS sequence"/>
</dbReference>
<dbReference type="EMBL" id="AHHH01000099">
    <property type="protein sequence ID" value="ESU42033.1"/>
    <property type="molecule type" value="Genomic_DNA"/>
</dbReference>
<evidence type="ECO:0000313" key="2">
    <source>
        <dbReference type="EMBL" id="ESU42033.1"/>
    </source>
</evidence>
<protein>
    <submittedName>
        <fullName evidence="2">Uncharacterized protein</fullName>
    </submittedName>
</protein>
<gene>
    <name evidence="2" type="ORF">GSB_153697</name>
</gene>
<sequence length="92" mass="9850">MAFTTEQQTSSTSTLSHESSSRTISILMGSTSCLNNIWTTHQASTCPVSFSDVPIYSSNAFSARQPTQAELQPGDTGFVLSHYAAAVQSDKN</sequence>
<proteinExistence type="predicted"/>
<feature type="region of interest" description="Disordered" evidence="1">
    <location>
        <begin position="1"/>
        <end position="21"/>
    </location>
</feature>
<dbReference type="VEuPathDB" id="GiardiaDB:GL50803_0014680"/>
<organism evidence="2 3">
    <name type="scientific">Giardia intestinalis</name>
    <name type="common">Giardia lamblia</name>
    <dbReference type="NCBI Taxonomy" id="5741"/>
    <lineage>
        <taxon>Eukaryota</taxon>
        <taxon>Metamonada</taxon>
        <taxon>Diplomonadida</taxon>
        <taxon>Hexamitidae</taxon>
        <taxon>Giardiinae</taxon>
        <taxon>Giardia</taxon>
    </lineage>
</organism>
<dbReference type="VEuPathDB" id="GiardiaDB:DHA2_153289"/>
<name>V6TSR9_GIAIN</name>
<comment type="caution">
    <text evidence="2">The sequence shown here is derived from an EMBL/GenBank/DDBJ whole genome shotgun (WGS) entry which is preliminary data.</text>
</comment>
<dbReference type="VEuPathDB" id="GiardiaDB:QR46_3513"/>